<feature type="compositionally biased region" description="Polar residues" evidence="2">
    <location>
        <begin position="203"/>
        <end position="220"/>
    </location>
</feature>
<evidence type="ECO:0000256" key="2">
    <source>
        <dbReference type="SAM" id="MobiDB-lite"/>
    </source>
</evidence>
<dbReference type="InterPro" id="IPR014352">
    <property type="entry name" value="FERM/acyl-CoA-bd_prot_sf"/>
</dbReference>
<gene>
    <name evidence="4" type="ORF">Cfor_09564</name>
</gene>
<dbReference type="Gene3D" id="1.20.80.10">
    <property type="match status" value="1"/>
</dbReference>
<dbReference type="AlphaFoldDB" id="A0A6L2Q1V7"/>
<dbReference type="FunFam" id="1.20.80.10:FF:000010">
    <property type="entry name" value="Acyl-CoA-binding domain-containing protein 5"/>
    <property type="match status" value="1"/>
</dbReference>
<dbReference type="SUPFAM" id="SSF47027">
    <property type="entry name" value="Acyl-CoA binding protein"/>
    <property type="match status" value="1"/>
</dbReference>
<sequence>MTTEEKFRAAVNVIRNLPKNGSYQPSHELMLRFYSYFKQATEGPCVAPRPAFWEVVKKMKWEAWNRLGNMSQEEAMNNYVEELKKIVETMSYTDNVANFLGSLGSFYDAVPVEDLELLVGNVIERVRSQPGSPLSNSPLVSREASPHRVPATSAANGRITSSLETSPTSSYSASPLPPDPNDDEEEEEFIDTVEAEPERIVKDNSTLSRPSSGSKKLNHCSNGIPVIQKTDSAGIVPHGLTNGSAIMNHVNGHHNHITEDDMSPAVNGHAEVAEGREAVNRRGRSRERHNPGIQRACVETPTWISQTELQRLEPMSWQSAIVSRELNDSLPVNDVSDQIREAVLHLQRDLDRVTARVRSLEVSALSGSLHNSLGQVGIGPDHKIFGLML</sequence>
<dbReference type="EMBL" id="BLKM01000702">
    <property type="protein sequence ID" value="GFG37502.1"/>
    <property type="molecule type" value="Genomic_DNA"/>
</dbReference>
<dbReference type="PANTHER" id="PTHR23310:SF77">
    <property type="entry name" value="LD25952P"/>
    <property type="match status" value="1"/>
</dbReference>
<reference evidence="5" key="1">
    <citation type="submission" date="2020-01" db="EMBL/GenBank/DDBJ databases">
        <title>Draft genome sequence of the Termite Coptotermes fromosanus.</title>
        <authorList>
            <person name="Itakura S."/>
            <person name="Yosikawa Y."/>
            <person name="Umezawa K."/>
        </authorList>
    </citation>
    <scope>NUCLEOTIDE SEQUENCE [LARGE SCALE GENOMIC DNA]</scope>
</reference>
<feature type="compositionally biased region" description="Polar residues" evidence="2">
    <location>
        <begin position="129"/>
        <end position="139"/>
    </location>
</feature>
<evidence type="ECO:0000256" key="1">
    <source>
        <dbReference type="ARBA" id="ARBA00023121"/>
    </source>
</evidence>
<dbReference type="PRINTS" id="PR00689">
    <property type="entry name" value="ACOABINDINGP"/>
</dbReference>
<dbReference type="InterPro" id="IPR000582">
    <property type="entry name" value="Acyl-CoA-binding_protein"/>
</dbReference>
<name>A0A6L2Q1V7_COPFO</name>
<evidence type="ECO:0000313" key="5">
    <source>
        <dbReference type="Proteomes" id="UP000502823"/>
    </source>
</evidence>
<evidence type="ECO:0000259" key="3">
    <source>
        <dbReference type="PROSITE" id="PS51228"/>
    </source>
</evidence>
<feature type="domain" description="ACB" evidence="3">
    <location>
        <begin position="3"/>
        <end position="92"/>
    </location>
</feature>
<dbReference type="PROSITE" id="PS51228">
    <property type="entry name" value="ACB_2"/>
    <property type="match status" value="1"/>
</dbReference>
<dbReference type="InterPro" id="IPR035984">
    <property type="entry name" value="Acyl-CoA-binding_sf"/>
</dbReference>
<dbReference type="PANTHER" id="PTHR23310">
    <property type="entry name" value="ACYL-COA-BINDING PROTEIN, ACBP"/>
    <property type="match status" value="1"/>
</dbReference>
<evidence type="ECO:0000313" key="4">
    <source>
        <dbReference type="EMBL" id="GFG37502.1"/>
    </source>
</evidence>
<keyword evidence="1" id="KW-0446">Lipid-binding</keyword>
<comment type="caution">
    <text evidence="4">The sequence shown here is derived from an EMBL/GenBank/DDBJ whole genome shotgun (WGS) entry which is preliminary data.</text>
</comment>
<accession>A0A6L2Q1V7</accession>
<dbReference type="OrthoDB" id="71307at2759"/>
<dbReference type="InParanoid" id="A0A6L2Q1V7"/>
<organism evidence="4 5">
    <name type="scientific">Coptotermes formosanus</name>
    <name type="common">Formosan subterranean termite</name>
    <dbReference type="NCBI Taxonomy" id="36987"/>
    <lineage>
        <taxon>Eukaryota</taxon>
        <taxon>Metazoa</taxon>
        <taxon>Ecdysozoa</taxon>
        <taxon>Arthropoda</taxon>
        <taxon>Hexapoda</taxon>
        <taxon>Insecta</taxon>
        <taxon>Pterygota</taxon>
        <taxon>Neoptera</taxon>
        <taxon>Polyneoptera</taxon>
        <taxon>Dictyoptera</taxon>
        <taxon>Blattodea</taxon>
        <taxon>Blattoidea</taxon>
        <taxon>Termitoidae</taxon>
        <taxon>Rhinotermitidae</taxon>
        <taxon>Coptotermes</taxon>
    </lineage>
</organism>
<dbReference type="PROSITE" id="PS00880">
    <property type="entry name" value="ACB_1"/>
    <property type="match status" value="1"/>
</dbReference>
<dbReference type="GO" id="GO:0019915">
    <property type="term" value="P:lipid storage"/>
    <property type="evidence" value="ECO:0007669"/>
    <property type="project" value="UniProtKB-ARBA"/>
</dbReference>
<feature type="compositionally biased region" description="Acidic residues" evidence="2">
    <location>
        <begin position="180"/>
        <end position="195"/>
    </location>
</feature>
<dbReference type="Pfam" id="PF00887">
    <property type="entry name" value="ACBP"/>
    <property type="match status" value="1"/>
</dbReference>
<dbReference type="GO" id="GO:0000062">
    <property type="term" value="F:fatty-acyl-CoA binding"/>
    <property type="evidence" value="ECO:0007669"/>
    <property type="project" value="InterPro"/>
</dbReference>
<feature type="compositionally biased region" description="Low complexity" evidence="2">
    <location>
        <begin position="160"/>
        <end position="174"/>
    </location>
</feature>
<feature type="region of interest" description="Disordered" evidence="2">
    <location>
        <begin position="128"/>
        <end position="220"/>
    </location>
</feature>
<keyword evidence="5" id="KW-1185">Reference proteome</keyword>
<dbReference type="GO" id="GO:0005737">
    <property type="term" value="C:cytoplasm"/>
    <property type="evidence" value="ECO:0007669"/>
    <property type="project" value="TreeGrafter"/>
</dbReference>
<dbReference type="GO" id="GO:0006631">
    <property type="term" value="P:fatty acid metabolic process"/>
    <property type="evidence" value="ECO:0007669"/>
    <property type="project" value="TreeGrafter"/>
</dbReference>
<dbReference type="Proteomes" id="UP000502823">
    <property type="component" value="Unassembled WGS sequence"/>
</dbReference>
<protein>
    <recommendedName>
        <fullName evidence="3">ACB domain-containing protein</fullName>
    </recommendedName>
</protein>
<dbReference type="InterPro" id="IPR022408">
    <property type="entry name" value="Acyl-CoA-binding_prot_CS"/>
</dbReference>
<proteinExistence type="predicted"/>